<accession>A0ABU5XSB5</accession>
<dbReference type="RefSeq" id="WP_255611569.1">
    <property type="nucleotide sequence ID" value="NZ_JAYJJU010000002.1"/>
</dbReference>
<sequence>MRTEGFAAEARRQASSVVGADESADAGLHRRHLNAAGREVNRGEGCWMHR</sequence>
<dbReference type="EMBL" id="JAYJJU010000002">
    <property type="protein sequence ID" value="MEB3030642.1"/>
    <property type="molecule type" value="Genomic_DNA"/>
</dbReference>
<gene>
    <name evidence="2" type="ORF">KV113_03640</name>
</gene>
<evidence type="ECO:0000313" key="3">
    <source>
        <dbReference type="Proteomes" id="UP001298593"/>
    </source>
</evidence>
<keyword evidence="3" id="KW-1185">Reference proteome</keyword>
<name>A0ABU5XSB5_9MYCO</name>
<evidence type="ECO:0000313" key="2">
    <source>
        <dbReference type="EMBL" id="MEB3030642.1"/>
    </source>
</evidence>
<protein>
    <submittedName>
        <fullName evidence="2">Uncharacterized protein</fullName>
    </submittedName>
</protein>
<feature type="region of interest" description="Disordered" evidence="1">
    <location>
        <begin position="1"/>
        <end position="25"/>
    </location>
</feature>
<reference evidence="2 3" key="1">
    <citation type="submission" date="2023-12" db="EMBL/GenBank/DDBJ databases">
        <title>Description of new species of Mycobacterium terrae complex isolated from sewage at the Sao Paulo Zoological Park Foundation in Brazil.</title>
        <authorList>
            <person name="Romagnoli C.L."/>
            <person name="Conceicao E.C."/>
            <person name="Machado E."/>
            <person name="Barreto L.B.P.F."/>
            <person name="Sharma A."/>
            <person name="Silva N.M."/>
            <person name="Marques L.E."/>
            <person name="Juliana M.A."/>
            <person name="Lourenco M.C.S."/>
            <person name="Digiampietri L.A."/>
            <person name="Suffys P.N."/>
            <person name="Viana-Niero C."/>
        </authorList>
    </citation>
    <scope>NUCLEOTIDE SEQUENCE [LARGE SCALE GENOMIC DNA]</scope>
    <source>
        <strain evidence="2 3">MYC340</strain>
    </source>
</reference>
<proteinExistence type="predicted"/>
<dbReference type="Proteomes" id="UP001298593">
    <property type="component" value="Unassembled WGS sequence"/>
</dbReference>
<comment type="caution">
    <text evidence="2">The sequence shown here is derived from an EMBL/GenBank/DDBJ whole genome shotgun (WGS) entry which is preliminary data.</text>
</comment>
<evidence type="ECO:0000256" key="1">
    <source>
        <dbReference type="SAM" id="MobiDB-lite"/>
    </source>
</evidence>
<organism evidence="2 3">
    <name type="scientific">[Mycobacterium] nativiensis</name>
    <dbReference type="NCBI Taxonomy" id="2855503"/>
    <lineage>
        <taxon>Bacteria</taxon>
        <taxon>Bacillati</taxon>
        <taxon>Actinomycetota</taxon>
        <taxon>Actinomycetes</taxon>
        <taxon>Mycobacteriales</taxon>
        <taxon>Mycobacteriaceae</taxon>
        <taxon>Mycolicibacter</taxon>
    </lineage>
</organism>